<dbReference type="AlphaFoldDB" id="A0A6C0B1W0"/>
<sequence>MAANQNGFTYVPCMVCSPCSVEVFAHCNNNQKVRTNSPEAALFAAKLEARKPFWEAVERRKEEMAKQYGGHKNHYHIHALHHVVLSGY</sequence>
<evidence type="ECO:0000313" key="1">
    <source>
        <dbReference type="EMBL" id="QHS86020.1"/>
    </source>
</evidence>
<accession>A0A6C0B1W0</accession>
<reference evidence="1" key="1">
    <citation type="journal article" date="2020" name="Nature">
        <title>Giant virus diversity and host interactions through global metagenomics.</title>
        <authorList>
            <person name="Schulz F."/>
            <person name="Roux S."/>
            <person name="Paez-Espino D."/>
            <person name="Jungbluth S."/>
            <person name="Walsh D.A."/>
            <person name="Denef V.J."/>
            <person name="McMahon K.D."/>
            <person name="Konstantinidis K.T."/>
            <person name="Eloe-Fadrosh E.A."/>
            <person name="Kyrpides N.C."/>
            <person name="Woyke T."/>
        </authorList>
    </citation>
    <scope>NUCLEOTIDE SEQUENCE</scope>
    <source>
        <strain evidence="1">GVMAG-M-3300009185-7</strain>
    </source>
</reference>
<protein>
    <submittedName>
        <fullName evidence="1">Uncharacterized protein</fullName>
    </submittedName>
</protein>
<dbReference type="EMBL" id="MN739050">
    <property type="protein sequence ID" value="QHS86020.1"/>
    <property type="molecule type" value="Genomic_DNA"/>
</dbReference>
<organism evidence="1">
    <name type="scientific">viral metagenome</name>
    <dbReference type="NCBI Taxonomy" id="1070528"/>
    <lineage>
        <taxon>unclassified sequences</taxon>
        <taxon>metagenomes</taxon>
        <taxon>organismal metagenomes</taxon>
    </lineage>
</organism>
<proteinExistence type="predicted"/>
<name>A0A6C0B1W0_9ZZZZ</name>